<dbReference type="Proteomes" id="UP000314011">
    <property type="component" value="Unassembled WGS sequence"/>
</dbReference>
<keyword evidence="1" id="KW-1133">Transmembrane helix</keyword>
<evidence type="ECO:0000313" key="2">
    <source>
        <dbReference type="EMBL" id="TNY33425.1"/>
    </source>
</evidence>
<keyword evidence="1" id="KW-0472">Membrane</keyword>
<organism evidence="2 3">
    <name type="scientific">Pelagovum pacificum</name>
    <dbReference type="NCBI Taxonomy" id="2588711"/>
    <lineage>
        <taxon>Bacteria</taxon>
        <taxon>Pseudomonadati</taxon>
        <taxon>Pseudomonadota</taxon>
        <taxon>Alphaproteobacteria</taxon>
        <taxon>Rhodobacterales</taxon>
        <taxon>Paracoccaceae</taxon>
        <taxon>Pelagovum</taxon>
    </lineage>
</organism>
<dbReference type="AlphaFoldDB" id="A0A5C5GF85"/>
<proteinExistence type="predicted"/>
<dbReference type="RefSeq" id="WP_140194110.1">
    <property type="nucleotide sequence ID" value="NZ_CP065915.1"/>
</dbReference>
<feature type="transmembrane region" description="Helical" evidence="1">
    <location>
        <begin position="16"/>
        <end position="35"/>
    </location>
</feature>
<name>A0A5C5GF85_9RHOB</name>
<evidence type="ECO:0000313" key="3">
    <source>
        <dbReference type="Proteomes" id="UP000314011"/>
    </source>
</evidence>
<accession>A0A5C5GF85</accession>
<comment type="caution">
    <text evidence="2">The sequence shown here is derived from an EMBL/GenBank/DDBJ whole genome shotgun (WGS) entry which is preliminary data.</text>
</comment>
<dbReference type="EMBL" id="VFFF01000001">
    <property type="protein sequence ID" value="TNY33425.1"/>
    <property type="molecule type" value="Genomic_DNA"/>
</dbReference>
<gene>
    <name evidence="2" type="ORF">FHY64_09170</name>
</gene>
<dbReference type="OrthoDB" id="7728331at2"/>
<evidence type="ECO:0000256" key="1">
    <source>
        <dbReference type="SAM" id="Phobius"/>
    </source>
</evidence>
<protein>
    <submittedName>
        <fullName evidence="2">Uncharacterized protein</fullName>
    </submittedName>
</protein>
<reference evidence="2 3" key="1">
    <citation type="submission" date="2019-06" db="EMBL/GenBank/DDBJ databases">
        <title>Genome of new Rhodobacteraceae sp. SM1903.</title>
        <authorList>
            <person name="Ren X."/>
        </authorList>
    </citation>
    <scope>NUCLEOTIDE SEQUENCE [LARGE SCALE GENOMIC DNA]</scope>
    <source>
        <strain evidence="2 3">SM1903</strain>
    </source>
</reference>
<feature type="transmembrane region" description="Helical" evidence="1">
    <location>
        <begin position="47"/>
        <end position="65"/>
    </location>
</feature>
<sequence length="169" mass="18555">MKIESTDRYLVIESTPWVFGLIIVGLMLVMIVIGAEGLMSGNLGQGLGIGLGGTAFLGLFFAMFIRRNQLILDRDAGELIHRRRTVLRYTEVRHALDQVDSAVVETSRNSDGADTHRMSYVLSGGMDLGVHPFTDVYSSGRGARKAADAMNDWLSQLRPAAESRQARVD</sequence>
<keyword evidence="1" id="KW-0812">Transmembrane</keyword>
<keyword evidence="3" id="KW-1185">Reference proteome</keyword>